<dbReference type="Proteomes" id="UP001202831">
    <property type="component" value="Unassembled WGS sequence"/>
</dbReference>
<dbReference type="InterPro" id="IPR036909">
    <property type="entry name" value="Cyt_c-like_dom_sf"/>
</dbReference>
<protein>
    <submittedName>
        <fullName evidence="9">Cytochrome c</fullName>
    </submittedName>
</protein>
<accession>A0ABT0N8S8</accession>
<keyword evidence="7" id="KW-0732">Signal</keyword>
<keyword evidence="1" id="KW-0813">Transport</keyword>
<dbReference type="RefSeq" id="WP_249249500.1">
    <property type="nucleotide sequence ID" value="NZ_JAKIKT010000005.1"/>
</dbReference>
<dbReference type="Pfam" id="PF00034">
    <property type="entry name" value="Cytochrom_C"/>
    <property type="match status" value="1"/>
</dbReference>
<dbReference type="Gene3D" id="1.10.760.10">
    <property type="entry name" value="Cytochrome c-like domain"/>
    <property type="match status" value="1"/>
</dbReference>
<evidence type="ECO:0000256" key="1">
    <source>
        <dbReference type="ARBA" id="ARBA00022448"/>
    </source>
</evidence>
<keyword evidence="5 6" id="KW-0408">Iron</keyword>
<comment type="caution">
    <text evidence="9">The sequence shown here is derived from an EMBL/GenBank/DDBJ whole genome shotgun (WGS) entry which is preliminary data.</text>
</comment>
<gene>
    <name evidence="9" type="ORF">L2725_13925</name>
</gene>
<keyword evidence="10" id="KW-1185">Reference proteome</keyword>
<keyword evidence="3 6" id="KW-0479">Metal-binding</keyword>
<evidence type="ECO:0000259" key="8">
    <source>
        <dbReference type="PROSITE" id="PS51007"/>
    </source>
</evidence>
<dbReference type="EMBL" id="JAKIKT010000005">
    <property type="protein sequence ID" value="MCL2914861.1"/>
    <property type="molecule type" value="Genomic_DNA"/>
</dbReference>
<dbReference type="PROSITE" id="PS51007">
    <property type="entry name" value="CYTC"/>
    <property type="match status" value="1"/>
</dbReference>
<dbReference type="PANTHER" id="PTHR33751">
    <property type="entry name" value="CBB3-TYPE CYTOCHROME C OXIDASE SUBUNIT FIXP"/>
    <property type="match status" value="1"/>
</dbReference>
<evidence type="ECO:0000256" key="6">
    <source>
        <dbReference type="PROSITE-ProRule" id="PRU00433"/>
    </source>
</evidence>
<feature type="chain" id="PRO_5046741360" evidence="7">
    <location>
        <begin position="23"/>
        <end position="132"/>
    </location>
</feature>
<evidence type="ECO:0000313" key="9">
    <source>
        <dbReference type="EMBL" id="MCL2914861.1"/>
    </source>
</evidence>
<evidence type="ECO:0000256" key="2">
    <source>
        <dbReference type="ARBA" id="ARBA00022617"/>
    </source>
</evidence>
<sequence length="132" mass="14349">MMKLKLSLAVLAALATSNLATAMEHDDFNKALNKLNAEIPAAVMEHKADIAKGQTIAQSRCVACHGEGMLKVMKLYPSLDGQKGAYLVKQLVEFKTGKRVNPIMQAQAMGLTDADIKDVSLYYSQQALKPLN</sequence>
<keyword evidence="2 6" id="KW-0349">Heme</keyword>
<evidence type="ECO:0000256" key="5">
    <source>
        <dbReference type="ARBA" id="ARBA00023004"/>
    </source>
</evidence>
<name>A0ABT0N8S8_9GAMM</name>
<keyword evidence="4" id="KW-0249">Electron transport</keyword>
<organism evidence="9 10">
    <name type="scientific">Shewanella corallii</name>
    <dbReference type="NCBI Taxonomy" id="560080"/>
    <lineage>
        <taxon>Bacteria</taxon>
        <taxon>Pseudomonadati</taxon>
        <taxon>Pseudomonadota</taxon>
        <taxon>Gammaproteobacteria</taxon>
        <taxon>Alteromonadales</taxon>
        <taxon>Shewanellaceae</taxon>
        <taxon>Shewanella</taxon>
    </lineage>
</organism>
<reference evidence="9 10" key="1">
    <citation type="submission" date="2022-01" db="EMBL/GenBank/DDBJ databases">
        <title>Whole genome-based taxonomy of the Shewanellaceae.</title>
        <authorList>
            <person name="Martin-Rodriguez A.J."/>
        </authorList>
    </citation>
    <scope>NUCLEOTIDE SEQUENCE [LARGE SCALE GENOMIC DNA]</scope>
    <source>
        <strain evidence="9 10">DSM 21332</strain>
    </source>
</reference>
<dbReference type="PANTHER" id="PTHR33751:SF9">
    <property type="entry name" value="CYTOCHROME C4"/>
    <property type="match status" value="1"/>
</dbReference>
<feature type="domain" description="Cytochrome c" evidence="8">
    <location>
        <begin position="48"/>
        <end position="127"/>
    </location>
</feature>
<evidence type="ECO:0000256" key="4">
    <source>
        <dbReference type="ARBA" id="ARBA00022982"/>
    </source>
</evidence>
<dbReference type="InterPro" id="IPR050597">
    <property type="entry name" value="Cytochrome_c_Oxidase_Subunit"/>
</dbReference>
<evidence type="ECO:0000256" key="7">
    <source>
        <dbReference type="SAM" id="SignalP"/>
    </source>
</evidence>
<proteinExistence type="predicted"/>
<feature type="signal peptide" evidence="7">
    <location>
        <begin position="1"/>
        <end position="22"/>
    </location>
</feature>
<evidence type="ECO:0000313" key="10">
    <source>
        <dbReference type="Proteomes" id="UP001202831"/>
    </source>
</evidence>
<dbReference type="InterPro" id="IPR009056">
    <property type="entry name" value="Cyt_c-like_dom"/>
</dbReference>
<evidence type="ECO:0000256" key="3">
    <source>
        <dbReference type="ARBA" id="ARBA00022723"/>
    </source>
</evidence>
<dbReference type="SUPFAM" id="SSF46626">
    <property type="entry name" value="Cytochrome c"/>
    <property type="match status" value="1"/>
</dbReference>